<proteinExistence type="predicted"/>
<protein>
    <submittedName>
        <fullName evidence="2">Putative secreted protein</fullName>
    </submittedName>
</protein>
<organism evidence="2">
    <name type="scientific">Panstrongylus lignarius</name>
    <dbReference type="NCBI Taxonomy" id="156445"/>
    <lineage>
        <taxon>Eukaryota</taxon>
        <taxon>Metazoa</taxon>
        <taxon>Ecdysozoa</taxon>
        <taxon>Arthropoda</taxon>
        <taxon>Hexapoda</taxon>
        <taxon>Insecta</taxon>
        <taxon>Pterygota</taxon>
        <taxon>Neoptera</taxon>
        <taxon>Paraneoptera</taxon>
        <taxon>Hemiptera</taxon>
        <taxon>Heteroptera</taxon>
        <taxon>Panheteroptera</taxon>
        <taxon>Cimicomorpha</taxon>
        <taxon>Reduviidae</taxon>
        <taxon>Triatominae</taxon>
        <taxon>Panstrongylus</taxon>
    </lineage>
</organism>
<feature type="chain" id="PRO_5012013676" evidence="1">
    <location>
        <begin position="27"/>
        <end position="96"/>
    </location>
</feature>
<feature type="signal peptide" evidence="1">
    <location>
        <begin position="1"/>
        <end position="26"/>
    </location>
</feature>
<evidence type="ECO:0000313" key="2">
    <source>
        <dbReference type="EMBL" id="JAW14977.1"/>
    </source>
</evidence>
<name>A0A224XR49_9HEMI</name>
<keyword evidence="1" id="KW-0732">Signal</keyword>
<dbReference type="AlphaFoldDB" id="A0A224XR49"/>
<reference evidence="2" key="1">
    <citation type="journal article" date="2018" name="PLoS Negl. Trop. Dis.">
        <title>An insight into the salivary gland and fat body transcriptome of Panstrongylus lignarius (Hemiptera: Heteroptera), the main vector of Chagas disease in Peru.</title>
        <authorList>
            <person name="Nevoa J.C."/>
            <person name="Mendes M.T."/>
            <person name="da Silva M.V."/>
            <person name="Soares S.C."/>
            <person name="Oliveira C.J.F."/>
            <person name="Ribeiro J.M.C."/>
        </authorList>
    </citation>
    <scope>NUCLEOTIDE SEQUENCE</scope>
</reference>
<accession>A0A224XR49</accession>
<dbReference type="EMBL" id="GFTR01001449">
    <property type="protein sequence ID" value="JAW14977.1"/>
    <property type="molecule type" value="Transcribed_RNA"/>
</dbReference>
<sequence>MVSLNGWKHWLHLLAVLCAYLAVCSVTSNDLHTWTLQSVHTSRFILPCTSDNALRGRPLLKCKPSQFWDTIYFSNPFLYNAYNAMWATVGSAADRS</sequence>
<evidence type="ECO:0000256" key="1">
    <source>
        <dbReference type="SAM" id="SignalP"/>
    </source>
</evidence>